<comment type="caution">
    <text evidence="2">The sequence shown here is derived from an EMBL/GenBank/DDBJ whole genome shotgun (WGS) entry which is preliminary data.</text>
</comment>
<dbReference type="Proteomes" id="UP000466442">
    <property type="component" value="Unassembled WGS sequence"/>
</dbReference>
<sequence length="73" mass="8289">MYENWYAGTVFPPPGDEPEWFEQEFGKVLLPYTNVDDVVQARRLAMKAASRPSPLPGEEGYTDVQYLPPLSLN</sequence>
<protein>
    <submittedName>
        <fullName evidence="2">Uncharacterized protein</fullName>
    </submittedName>
</protein>
<dbReference type="AlphaFoldDB" id="A0A8S9XQG7"/>
<evidence type="ECO:0000313" key="3">
    <source>
        <dbReference type="Proteomes" id="UP000466442"/>
    </source>
</evidence>
<organism evidence="2 3">
    <name type="scientific">Apolygus lucorum</name>
    <name type="common">Small green plant bug</name>
    <name type="synonym">Lygocoris lucorum</name>
    <dbReference type="NCBI Taxonomy" id="248454"/>
    <lineage>
        <taxon>Eukaryota</taxon>
        <taxon>Metazoa</taxon>
        <taxon>Ecdysozoa</taxon>
        <taxon>Arthropoda</taxon>
        <taxon>Hexapoda</taxon>
        <taxon>Insecta</taxon>
        <taxon>Pterygota</taxon>
        <taxon>Neoptera</taxon>
        <taxon>Paraneoptera</taxon>
        <taxon>Hemiptera</taxon>
        <taxon>Heteroptera</taxon>
        <taxon>Panheteroptera</taxon>
        <taxon>Cimicomorpha</taxon>
        <taxon>Miridae</taxon>
        <taxon>Mirini</taxon>
        <taxon>Apolygus</taxon>
    </lineage>
</organism>
<reference evidence="2" key="1">
    <citation type="journal article" date="2021" name="Mol. Ecol. Resour.">
        <title>Apolygus lucorum genome provides insights into omnivorousness and mesophyll feeding.</title>
        <authorList>
            <person name="Liu Y."/>
            <person name="Liu H."/>
            <person name="Wang H."/>
            <person name="Huang T."/>
            <person name="Liu B."/>
            <person name="Yang B."/>
            <person name="Yin L."/>
            <person name="Li B."/>
            <person name="Zhang Y."/>
            <person name="Zhang S."/>
            <person name="Jiang F."/>
            <person name="Zhang X."/>
            <person name="Ren Y."/>
            <person name="Wang B."/>
            <person name="Wang S."/>
            <person name="Lu Y."/>
            <person name="Wu K."/>
            <person name="Fan W."/>
            <person name="Wang G."/>
        </authorList>
    </citation>
    <scope>NUCLEOTIDE SEQUENCE</scope>
    <source>
        <strain evidence="2">12Hb</strain>
    </source>
</reference>
<name>A0A8S9XQG7_APOLU</name>
<dbReference type="EMBL" id="WIXP02000006">
    <property type="protein sequence ID" value="KAF6209825.1"/>
    <property type="molecule type" value="Genomic_DNA"/>
</dbReference>
<keyword evidence="3" id="KW-1185">Reference proteome</keyword>
<proteinExistence type="predicted"/>
<evidence type="ECO:0000313" key="2">
    <source>
        <dbReference type="EMBL" id="KAF6209825.1"/>
    </source>
</evidence>
<accession>A0A8S9XQG7</accession>
<evidence type="ECO:0000256" key="1">
    <source>
        <dbReference type="SAM" id="MobiDB-lite"/>
    </source>
</evidence>
<feature type="region of interest" description="Disordered" evidence="1">
    <location>
        <begin position="49"/>
        <end position="73"/>
    </location>
</feature>
<gene>
    <name evidence="2" type="ORF">GE061_015576</name>
</gene>